<keyword evidence="1" id="KW-0378">Hydrolase</keyword>
<dbReference type="Proteomes" id="UP001595616">
    <property type="component" value="Unassembled WGS sequence"/>
</dbReference>
<evidence type="ECO:0000256" key="1">
    <source>
        <dbReference type="ARBA" id="ARBA00022801"/>
    </source>
</evidence>
<feature type="domain" description="Sialate O-acetylesterase" evidence="3">
    <location>
        <begin position="103"/>
        <end position="350"/>
    </location>
</feature>
<protein>
    <submittedName>
        <fullName evidence="4">Sialate O-acetylesterase</fullName>
    </submittedName>
</protein>
<keyword evidence="2" id="KW-0732">Signal</keyword>
<feature type="chain" id="PRO_5045928506" evidence="2">
    <location>
        <begin position="19"/>
        <end position="463"/>
    </location>
</feature>
<name>A0ABV7Z010_9BACT</name>
<dbReference type="InterPro" id="IPR036514">
    <property type="entry name" value="SGNH_hydro_sf"/>
</dbReference>
<evidence type="ECO:0000313" key="4">
    <source>
        <dbReference type="EMBL" id="MFC3812774.1"/>
    </source>
</evidence>
<sequence>MKFKHILFFLFLSQATFANIVLPEIFTSNMVLQQKSTVKIWGWAKSGETIRMSLGWSSETYVAKAEANGNFVFEVKTPSYGGPYDIVLHGYNKVVLSNVLIGEVWLVSGQSNMEWTAGAGIEGGEAEIAKANYPNIRLFTVANSSADYPQKDLNGQWQVCTPETMKQFSAVGYFFAQNINQNLQIPIGIINSSWGGTPAEAWTPAESIASNPILQKDAAALQEVPWGPVKTASLYNGMIHPIVSYKIKGALWYQGEANVVHASHYDLLLNNMITSWRSKWGYEFPFYLVQIAPYKYGQPEEGVILRNAQRMVEKNTPNTHMVVISDIGNINDIHPRNKKDVGERLANAAMKNEYYGSVKPISGPKLLTYELKNGKIILYFDSPVLNCGRECENQFEIADTSGEFKEAKVRVRSNTVTLSNSRINYPQFARFAWGNISESKLTDKDNLPASSFVTDNWWEFKGF</sequence>
<dbReference type="SUPFAM" id="SSF52266">
    <property type="entry name" value="SGNH hydrolase"/>
    <property type="match status" value="1"/>
</dbReference>
<organism evidence="4 5">
    <name type="scientific">Lacihabitans lacunae</name>
    <dbReference type="NCBI Taxonomy" id="1028214"/>
    <lineage>
        <taxon>Bacteria</taxon>
        <taxon>Pseudomonadati</taxon>
        <taxon>Bacteroidota</taxon>
        <taxon>Cytophagia</taxon>
        <taxon>Cytophagales</taxon>
        <taxon>Leadbetterellaceae</taxon>
        <taxon>Lacihabitans</taxon>
    </lineage>
</organism>
<dbReference type="Pfam" id="PF03629">
    <property type="entry name" value="SASA"/>
    <property type="match status" value="1"/>
</dbReference>
<dbReference type="PANTHER" id="PTHR22901">
    <property type="entry name" value="SIALATE O-ACETYLESTERASE"/>
    <property type="match status" value="1"/>
</dbReference>
<reference evidence="5" key="1">
    <citation type="journal article" date="2019" name="Int. J. Syst. Evol. Microbiol.">
        <title>The Global Catalogue of Microorganisms (GCM) 10K type strain sequencing project: providing services to taxonomists for standard genome sequencing and annotation.</title>
        <authorList>
            <consortium name="The Broad Institute Genomics Platform"/>
            <consortium name="The Broad Institute Genome Sequencing Center for Infectious Disease"/>
            <person name="Wu L."/>
            <person name="Ma J."/>
        </authorList>
    </citation>
    <scope>NUCLEOTIDE SEQUENCE [LARGE SCALE GENOMIC DNA]</scope>
    <source>
        <strain evidence="5">CECT 7956</strain>
    </source>
</reference>
<dbReference type="Gene3D" id="3.40.50.1110">
    <property type="entry name" value="SGNH hydrolase"/>
    <property type="match status" value="1"/>
</dbReference>
<dbReference type="PANTHER" id="PTHR22901:SF0">
    <property type="entry name" value="SIALATE O-ACETYLESTERASE"/>
    <property type="match status" value="1"/>
</dbReference>
<evidence type="ECO:0000259" key="3">
    <source>
        <dbReference type="Pfam" id="PF03629"/>
    </source>
</evidence>
<dbReference type="RefSeq" id="WP_379839677.1">
    <property type="nucleotide sequence ID" value="NZ_JBHRYQ010000001.1"/>
</dbReference>
<gene>
    <name evidence="4" type="ORF">ACFOOI_19075</name>
</gene>
<accession>A0ABV7Z010</accession>
<dbReference type="InterPro" id="IPR039329">
    <property type="entry name" value="SIAE"/>
</dbReference>
<keyword evidence="5" id="KW-1185">Reference proteome</keyword>
<dbReference type="EMBL" id="JBHRYQ010000001">
    <property type="protein sequence ID" value="MFC3812774.1"/>
    <property type="molecule type" value="Genomic_DNA"/>
</dbReference>
<dbReference type="InterPro" id="IPR005181">
    <property type="entry name" value="SASA"/>
</dbReference>
<proteinExistence type="predicted"/>
<evidence type="ECO:0000313" key="5">
    <source>
        <dbReference type="Proteomes" id="UP001595616"/>
    </source>
</evidence>
<evidence type="ECO:0000256" key="2">
    <source>
        <dbReference type="SAM" id="SignalP"/>
    </source>
</evidence>
<feature type="signal peptide" evidence="2">
    <location>
        <begin position="1"/>
        <end position="18"/>
    </location>
</feature>
<comment type="caution">
    <text evidence="4">The sequence shown here is derived from an EMBL/GenBank/DDBJ whole genome shotgun (WGS) entry which is preliminary data.</text>
</comment>